<comment type="caution">
    <text evidence="1">The sequence shown here is derived from an EMBL/GenBank/DDBJ whole genome shotgun (WGS) entry which is preliminary data.</text>
</comment>
<proteinExistence type="predicted"/>
<name>A0ACC1ISG3_9FUNG</name>
<organism evidence="1 2">
    <name type="scientific">Kickxella alabastrina</name>
    <dbReference type="NCBI Taxonomy" id="61397"/>
    <lineage>
        <taxon>Eukaryota</taxon>
        <taxon>Fungi</taxon>
        <taxon>Fungi incertae sedis</taxon>
        <taxon>Zoopagomycota</taxon>
        <taxon>Kickxellomycotina</taxon>
        <taxon>Kickxellomycetes</taxon>
        <taxon>Kickxellales</taxon>
        <taxon>Kickxellaceae</taxon>
        <taxon>Kickxella</taxon>
    </lineage>
</organism>
<protein>
    <submittedName>
        <fullName evidence="1">tRNA A64-2'-O-ribosylphosphate transferase</fullName>
    </submittedName>
</protein>
<keyword evidence="1" id="KW-0808">Transferase</keyword>
<keyword evidence="2" id="KW-1185">Reference proteome</keyword>
<sequence length="1200" mass="129533">MFDCELDTYSNSIHKIGDQLRREARSTYNRLRSIDDDAGFVRNVSELLPSYPVIANERCGLWYVDPSVAHAQTVYFKSTDGHNGNWKFSLRRANTQLFNVLRQYSGCLIVDSTRQGKRMPDSFSRTIPIWCAVWNMARSLVEGLQPETGAMEVHVPPSIVSPSERSQINKLVPGFAKSLVESGIDVQGLLQGISKPLRPIWITQDHSLFMPPDFTDADFIPVVCVCASAALFNDQRVEASLGRSTYLYVQGSADDHELWAQGLTARLFWKHRKQLLENKDTCLDVAQSIVLREKQSEGDDDLGACGKFNFVAHTNIAVGGRVGGRPPECWSQFDAVINCGSPEYEPNRDKALESQYLFLPIPEGKRGQAELGRSIPQALEFVRLFVGDPQKRILVHCSQGVDRSVGITLSILAKYYDGKGHYCENTSKDITKDSIKTRLLWITTSRTKANPSRATLKQVNRFFLDILGQATNSAVTLDRALGTIKSEWRRFELERAEWDIERVRLKAQLRASEKRIELLTSQYQASQRQLNILESILSENKRKSDGRPLSMALSELSASNSGGANGGVSGSGSAGTVSDLVDASATNRDRSKDLLRRCLGEIDILLGKSSSSAFPADVLASAATLAKSAVQSGSADINVPSSIIESEVTNPAPLWQMPALVSTASSVAAVALGRNVRPQLGESTVAGKRRRTSKVLLQDRSESVIAAAAAAEPTEDSGKIGASGSASSGSGADIHFVGPDDSAAPSSPLIAQPEQSEQPFKPDTFNAAEAATDAAAGSNETRRAHDDTSEMVDRILNIKISDEEEHVVDKATHNVMTQSLTVDEIDIGDSTVKQVDASDWQMHKTFVGHLDTVRSISVRADHGSDGPDGGPLPQLLSGSDDGLVILWDIERSSRRKSRRRQAHDVLPGHIYRGHLAAVTSVVFAESHDFAYSGSLDSSIKVWQLPDDLHKSEGGDPEASFPAGQFIGHTDGVWDLALSTTAGLLASVSADATCKVWSVDPKHSGAPLRKSLVARWRASEIIVPTSTCFATADGTRLAVGYANGQIEIYDLNSGSSVLTIADSGERIPRITKIACRAGLAENIVAAACVDGSAHLFDMRSGRPAVAFGRPIGSSHTLLGAEATMAVDLVPDSASALVTGGSKGVVKWWDWRNAQTSVAEIARHRVKGGEGVCCVQVVGSVSSRAQVASAGADGLVYLHNKS</sequence>
<dbReference type="Proteomes" id="UP001150581">
    <property type="component" value="Unassembled WGS sequence"/>
</dbReference>
<dbReference type="EMBL" id="JANBPG010000105">
    <property type="protein sequence ID" value="KAJ1900065.1"/>
    <property type="molecule type" value="Genomic_DNA"/>
</dbReference>
<gene>
    <name evidence="1" type="primary">RIT1</name>
    <name evidence="1" type="ORF">LPJ66_001719</name>
</gene>
<reference evidence="1" key="1">
    <citation type="submission" date="2022-07" db="EMBL/GenBank/DDBJ databases">
        <title>Phylogenomic reconstructions and comparative analyses of Kickxellomycotina fungi.</title>
        <authorList>
            <person name="Reynolds N.K."/>
            <person name="Stajich J.E."/>
            <person name="Barry K."/>
            <person name="Grigoriev I.V."/>
            <person name="Crous P."/>
            <person name="Smith M.E."/>
        </authorList>
    </citation>
    <scope>NUCLEOTIDE SEQUENCE</scope>
    <source>
        <strain evidence="1">Benny 63K</strain>
    </source>
</reference>
<accession>A0ACC1ISG3</accession>
<evidence type="ECO:0000313" key="2">
    <source>
        <dbReference type="Proteomes" id="UP001150581"/>
    </source>
</evidence>
<evidence type="ECO:0000313" key="1">
    <source>
        <dbReference type="EMBL" id="KAJ1900065.1"/>
    </source>
</evidence>